<dbReference type="InterPro" id="IPR001623">
    <property type="entry name" value="DnaJ_domain"/>
</dbReference>
<dbReference type="NCBIfam" id="TIGR00714">
    <property type="entry name" value="hscB"/>
    <property type="match status" value="1"/>
</dbReference>
<comment type="subcellular location">
    <subcellularLocation>
        <location evidence="2">Cytoplasm</location>
    </subcellularLocation>
    <subcellularLocation>
        <location evidence="1">Mitochondrion</location>
    </subcellularLocation>
</comment>
<dbReference type="PANTHER" id="PTHR14021:SF15">
    <property type="entry name" value="IRON-SULFUR CLUSTER CO-CHAPERONE PROTEIN HSCB"/>
    <property type="match status" value="1"/>
</dbReference>
<dbReference type="SUPFAM" id="SSF46565">
    <property type="entry name" value="Chaperone J-domain"/>
    <property type="match status" value="1"/>
</dbReference>
<keyword evidence="4" id="KW-0963">Cytoplasm</keyword>
<dbReference type="FunCoup" id="A0A067R3P6">
    <property type="interactions" value="415"/>
</dbReference>
<dbReference type="SMART" id="SM00271">
    <property type="entry name" value="DnaJ"/>
    <property type="match status" value="1"/>
</dbReference>
<dbReference type="GO" id="GO:0005739">
    <property type="term" value="C:mitochondrion"/>
    <property type="evidence" value="ECO:0007669"/>
    <property type="project" value="UniProtKB-SubCell"/>
</dbReference>
<dbReference type="Proteomes" id="UP000027135">
    <property type="component" value="Unassembled WGS sequence"/>
</dbReference>
<evidence type="ECO:0000313" key="9">
    <source>
        <dbReference type="Proteomes" id="UP000027135"/>
    </source>
</evidence>
<keyword evidence="5" id="KW-0496">Mitochondrion</keyword>
<keyword evidence="9" id="KW-1185">Reference proteome</keyword>
<dbReference type="EMBL" id="KK852921">
    <property type="protein sequence ID" value="KDR13774.1"/>
    <property type="molecule type" value="Genomic_DNA"/>
</dbReference>
<dbReference type="Pfam" id="PF00226">
    <property type="entry name" value="DnaJ"/>
    <property type="match status" value="1"/>
</dbReference>
<dbReference type="Pfam" id="PF07743">
    <property type="entry name" value="HSCB_C"/>
    <property type="match status" value="1"/>
</dbReference>
<dbReference type="Gene3D" id="1.10.287.110">
    <property type="entry name" value="DnaJ domain"/>
    <property type="match status" value="1"/>
</dbReference>
<evidence type="ECO:0000256" key="1">
    <source>
        <dbReference type="ARBA" id="ARBA00004173"/>
    </source>
</evidence>
<dbReference type="GO" id="GO:0051259">
    <property type="term" value="P:protein complex oligomerization"/>
    <property type="evidence" value="ECO:0007669"/>
    <property type="project" value="InterPro"/>
</dbReference>
<dbReference type="STRING" id="136037.A0A067R3P6"/>
<evidence type="ECO:0000256" key="3">
    <source>
        <dbReference type="ARBA" id="ARBA00010476"/>
    </source>
</evidence>
<comment type="similarity">
    <text evidence="3">Belongs to the HscB family.</text>
</comment>
<organism evidence="8 9">
    <name type="scientific">Zootermopsis nevadensis</name>
    <name type="common">Dampwood termite</name>
    <dbReference type="NCBI Taxonomy" id="136037"/>
    <lineage>
        <taxon>Eukaryota</taxon>
        <taxon>Metazoa</taxon>
        <taxon>Ecdysozoa</taxon>
        <taxon>Arthropoda</taxon>
        <taxon>Hexapoda</taxon>
        <taxon>Insecta</taxon>
        <taxon>Pterygota</taxon>
        <taxon>Neoptera</taxon>
        <taxon>Polyneoptera</taxon>
        <taxon>Dictyoptera</taxon>
        <taxon>Blattodea</taxon>
        <taxon>Blattoidea</taxon>
        <taxon>Termitoidae</taxon>
        <taxon>Termopsidae</taxon>
        <taxon>Zootermopsis</taxon>
    </lineage>
</organism>
<dbReference type="Gene3D" id="1.20.1280.20">
    <property type="entry name" value="HscB, C-terminal domain"/>
    <property type="match status" value="1"/>
</dbReference>
<evidence type="ECO:0000313" key="8">
    <source>
        <dbReference type="EMBL" id="KDR13774.1"/>
    </source>
</evidence>
<dbReference type="InterPro" id="IPR036386">
    <property type="entry name" value="HscB_C_sf"/>
</dbReference>
<dbReference type="GO" id="GO:0051087">
    <property type="term" value="F:protein-folding chaperone binding"/>
    <property type="evidence" value="ECO:0007669"/>
    <property type="project" value="InterPro"/>
</dbReference>
<dbReference type="OrthoDB" id="448954at2759"/>
<dbReference type="InParanoid" id="A0A067R3P6"/>
<keyword evidence="6" id="KW-0143">Chaperone</keyword>
<dbReference type="CDD" id="cd06257">
    <property type="entry name" value="DnaJ"/>
    <property type="match status" value="1"/>
</dbReference>
<reference evidence="8 9" key="1">
    <citation type="journal article" date="2014" name="Nat. Commun.">
        <title>Molecular traces of alternative social organization in a termite genome.</title>
        <authorList>
            <person name="Terrapon N."/>
            <person name="Li C."/>
            <person name="Robertson H.M."/>
            <person name="Ji L."/>
            <person name="Meng X."/>
            <person name="Booth W."/>
            <person name="Chen Z."/>
            <person name="Childers C.P."/>
            <person name="Glastad K.M."/>
            <person name="Gokhale K."/>
            <person name="Gowin J."/>
            <person name="Gronenberg W."/>
            <person name="Hermansen R.A."/>
            <person name="Hu H."/>
            <person name="Hunt B.G."/>
            <person name="Huylmans A.K."/>
            <person name="Khalil S.M."/>
            <person name="Mitchell R.D."/>
            <person name="Munoz-Torres M.C."/>
            <person name="Mustard J.A."/>
            <person name="Pan H."/>
            <person name="Reese J.T."/>
            <person name="Scharf M.E."/>
            <person name="Sun F."/>
            <person name="Vogel H."/>
            <person name="Xiao J."/>
            <person name="Yang W."/>
            <person name="Yang Z."/>
            <person name="Yang Z."/>
            <person name="Zhou J."/>
            <person name="Zhu J."/>
            <person name="Brent C.S."/>
            <person name="Elsik C.G."/>
            <person name="Goodisman M.A."/>
            <person name="Liberles D.A."/>
            <person name="Roe R.M."/>
            <person name="Vargo E.L."/>
            <person name="Vilcinskas A."/>
            <person name="Wang J."/>
            <person name="Bornberg-Bauer E."/>
            <person name="Korb J."/>
            <person name="Zhang G."/>
            <person name="Liebig J."/>
        </authorList>
    </citation>
    <scope>NUCLEOTIDE SEQUENCE [LARGE SCALE GENOMIC DNA]</scope>
    <source>
        <tissue evidence="8">Whole organism</tissue>
    </source>
</reference>
<sequence length="242" mass="27888">MLTRVCSRLRIICKLPESQKKHCVYKKGCHRALIYPTMLLDFCSKCAPHCWKCGSEIQNSTLFCSQCTTLQKPNEKNYFDILGIEQSFEVKDKELKTKYHKLQNVLHPDRFNAKNVEERDISERYSALVNKAYSTLLHPLARGLYMLQLHGVNLDEETRQSDPQFLAEIMQANEELAEAQHPEDVKELDNANRSTVEKLIRDAARAFSTGDIDAAKKVLVKMKYYSSIGTRIKDMKQKIGIE</sequence>
<dbReference type="SUPFAM" id="SSF47144">
    <property type="entry name" value="HSC20 (HSCB), C-terminal oligomerisation domain"/>
    <property type="match status" value="1"/>
</dbReference>
<evidence type="ECO:0000256" key="6">
    <source>
        <dbReference type="ARBA" id="ARBA00023186"/>
    </source>
</evidence>
<evidence type="ECO:0000256" key="2">
    <source>
        <dbReference type="ARBA" id="ARBA00004496"/>
    </source>
</evidence>
<gene>
    <name evidence="8" type="ORF">L798_12068</name>
</gene>
<dbReference type="FunFam" id="1.20.1280.20:FF:000002">
    <property type="entry name" value="HscB mitochondrial iron-sulfur cluster co-chaperone"/>
    <property type="match status" value="1"/>
</dbReference>
<protein>
    <submittedName>
        <fullName evidence="8">Co-chaperone protein HscB, mitochondrial</fullName>
    </submittedName>
</protein>
<evidence type="ECO:0000256" key="4">
    <source>
        <dbReference type="ARBA" id="ARBA00022490"/>
    </source>
</evidence>
<name>A0A067R3P6_ZOONE</name>
<dbReference type="AlphaFoldDB" id="A0A067R3P6"/>
<feature type="domain" description="J" evidence="7">
    <location>
        <begin position="77"/>
        <end position="149"/>
    </location>
</feature>
<accession>A0A067R3P6</accession>
<dbReference type="PANTHER" id="PTHR14021">
    <property type="entry name" value="IRON-SULFUR CLUSTER CO-CHAPERONE PROTEIN HSCB"/>
    <property type="match status" value="1"/>
</dbReference>
<dbReference type="PROSITE" id="PS50076">
    <property type="entry name" value="DNAJ_2"/>
    <property type="match status" value="1"/>
</dbReference>
<dbReference type="InterPro" id="IPR004640">
    <property type="entry name" value="HscB"/>
</dbReference>
<dbReference type="GO" id="GO:0001671">
    <property type="term" value="F:ATPase activator activity"/>
    <property type="evidence" value="ECO:0007669"/>
    <property type="project" value="InterPro"/>
</dbReference>
<dbReference type="InterPro" id="IPR036869">
    <property type="entry name" value="J_dom_sf"/>
</dbReference>
<dbReference type="OMA" id="LMFIERF"/>
<evidence type="ECO:0000256" key="5">
    <source>
        <dbReference type="ARBA" id="ARBA00023128"/>
    </source>
</evidence>
<dbReference type="eggNOG" id="KOG3192">
    <property type="taxonomic scope" value="Eukaryota"/>
</dbReference>
<dbReference type="InterPro" id="IPR009073">
    <property type="entry name" value="HscB_oligo_C"/>
</dbReference>
<proteinExistence type="inferred from homology"/>
<dbReference type="GO" id="GO:0044571">
    <property type="term" value="P:[2Fe-2S] cluster assembly"/>
    <property type="evidence" value="ECO:0007669"/>
    <property type="project" value="InterPro"/>
</dbReference>
<evidence type="ECO:0000259" key="7">
    <source>
        <dbReference type="PROSITE" id="PS50076"/>
    </source>
</evidence>